<feature type="transmembrane region" description="Helical" evidence="1">
    <location>
        <begin position="433"/>
        <end position="454"/>
    </location>
</feature>
<gene>
    <name evidence="2" type="ORF">DSM112329_04934</name>
</gene>
<dbReference type="EMBL" id="CP114014">
    <property type="protein sequence ID" value="XAY08039.1"/>
    <property type="molecule type" value="Genomic_DNA"/>
</dbReference>
<feature type="transmembrane region" description="Helical" evidence="1">
    <location>
        <begin position="55"/>
        <end position="78"/>
    </location>
</feature>
<feature type="transmembrane region" description="Helical" evidence="1">
    <location>
        <begin position="28"/>
        <end position="48"/>
    </location>
</feature>
<feature type="transmembrane region" description="Helical" evidence="1">
    <location>
        <begin position="90"/>
        <end position="109"/>
    </location>
</feature>
<keyword evidence="1" id="KW-0812">Transmembrane</keyword>
<name>A0AAU7B284_9ACTN</name>
<accession>A0AAU7B284</accession>
<feature type="transmembrane region" description="Helical" evidence="1">
    <location>
        <begin position="269"/>
        <end position="302"/>
    </location>
</feature>
<feature type="transmembrane region" description="Helical" evidence="1">
    <location>
        <begin position="311"/>
        <end position="330"/>
    </location>
</feature>
<evidence type="ECO:0000256" key="1">
    <source>
        <dbReference type="SAM" id="Phobius"/>
    </source>
</evidence>
<keyword evidence="1" id="KW-0472">Membrane</keyword>
<feature type="transmembrane region" description="Helical" evidence="1">
    <location>
        <begin position="461"/>
        <end position="483"/>
    </location>
</feature>
<proteinExistence type="predicted"/>
<sequence length="791" mass="82879">MSFLAAWVLFPVVAVVVALGHGLLIDRLAGGSLSGVLLVPVGLGGIVASTQLTTAAAFAAPLTIPVVLVLAVAGYALGHERLLPLRIDRAAAVAAVGVYLVFAAPAALWSDSPAFAGYTVLGDTAVHFVGADQLLKDGRSFDALPDSAYKQANLDYYKTAGYPTGGAVTAGVLTSLVHQDVAWTYQSFLSLLAVMMALCLYALAATAVRSAAWRGLAAFLAPQGALVLAYALQGSMKELGMAWAVILMAACAWTVTTDRVRGPRRVLPFAVACVTAIAMVGAAAGVWVAPFSLIVIAGTIVARPGRWKRDVLVGGALFAGVVAVLSVQSLKVSSAYEDVAHQVVTAGVELGNLLAPLDPLQMFGIWISDDYRLPLEEPIATYLLLGVAMVGAGMGLVWIARQRAWAVIGYAAVSLVGWWYVTEQGSPWARGKALVIVSPAVVLVVVLGAYALWAASRRVEATLLAAAVAVGILVSNGMAFHAVSVGPGDRYRELADIGRSLDGQGPTLTTEFEEFNKHFLRQAAPTDTSDGPAASDIDNVPWEALEGAKSLVQRRGAWVSRPSSAFTRTQHGRWYDVWQRDDAQAARVIRHLALGNVQTRDAAAPAPCSPTGDLATLAREASEAGGELRYVPRADAVSFVPAVASMGFSGKWSVDDTDPQVLRMAGIGQATGAVDFGRGGRREVWVEGSIGRRVSVSIDDRTIGSVAYHLNGRRTGELVATIDVPAGRHKVRAVSSGGSLHAGNGGQNRLLGPISFVTPDAAGASFKTIAPSRWRQLCGRSLDWVEAVGPA</sequence>
<dbReference type="AlphaFoldDB" id="A0AAU7B284"/>
<protein>
    <submittedName>
        <fullName evidence="2">Uncharacterized protein</fullName>
    </submittedName>
</protein>
<reference evidence="2" key="1">
    <citation type="submission" date="2022-12" db="EMBL/GenBank/DDBJ databases">
        <title>Paraconexibacter alkalitolerans sp. nov. and Baekduia alba sp. nov., isolated from soil and emended description of the genera Paraconexibacter (Chun et al., 2020) and Baekduia (An et al., 2020).</title>
        <authorList>
            <person name="Vieira S."/>
            <person name="Huber K.J."/>
            <person name="Geppert A."/>
            <person name="Wolf J."/>
            <person name="Neumann-Schaal M."/>
            <person name="Muesken M."/>
            <person name="Overmann J."/>
        </authorList>
    </citation>
    <scope>NUCLEOTIDE SEQUENCE</scope>
    <source>
        <strain evidence="2">AEG42_29</strain>
    </source>
</reference>
<feature type="transmembrane region" description="Helical" evidence="1">
    <location>
        <begin position="239"/>
        <end position="257"/>
    </location>
</feature>
<feature type="transmembrane region" description="Helical" evidence="1">
    <location>
        <begin position="188"/>
        <end position="205"/>
    </location>
</feature>
<feature type="transmembrane region" description="Helical" evidence="1">
    <location>
        <begin position="404"/>
        <end position="421"/>
    </location>
</feature>
<evidence type="ECO:0000313" key="2">
    <source>
        <dbReference type="EMBL" id="XAY08039.1"/>
    </source>
</evidence>
<keyword evidence="1" id="KW-1133">Transmembrane helix</keyword>
<feature type="transmembrane region" description="Helical" evidence="1">
    <location>
        <begin position="211"/>
        <end position="232"/>
    </location>
</feature>
<organism evidence="2">
    <name type="scientific">Paraconexibacter sp. AEG42_29</name>
    <dbReference type="NCBI Taxonomy" id="2997339"/>
    <lineage>
        <taxon>Bacteria</taxon>
        <taxon>Bacillati</taxon>
        <taxon>Actinomycetota</taxon>
        <taxon>Thermoleophilia</taxon>
        <taxon>Solirubrobacterales</taxon>
        <taxon>Paraconexibacteraceae</taxon>
        <taxon>Paraconexibacter</taxon>
    </lineage>
</organism>
<feature type="transmembrane region" description="Helical" evidence="1">
    <location>
        <begin position="379"/>
        <end position="399"/>
    </location>
</feature>
<dbReference type="KEGG" id="parq:DSM112329_04934"/>
<dbReference type="RefSeq" id="WP_354699224.1">
    <property type="nucleotide sequence ID" value="NZ_CP114014.1"/>
</dbReference>